<dbReference type="Proteomes" id="UP000051870">
    <property type="component" value="Unassembled WGS sequence"/>
</dbReference>
<dbReference type="PRINTS" id="PR00313">
    <property type="entry name" value="CABNDNGRPT"/>
</dbReference>
<evidence type="ECO:0000256" key="1">
    <source>
        <dbReference type="ARBA" id="ARBA00004613"/>
    </source>
</evidence>
<keyword evidence="2" id="KW-0964">Secreted</keyword>
<dbReference type="PROSITE" id="PS00330">
    <property type="entry name" value="HEMOLYSIN_CALCIUM"/>
    <property type="match status" value="4"/>
</dbReference>
<evidence type="ECO:0000256" key="3">
    <source>
        <dbReference type="SAM" id="MobiDB-lite"/>
    </source>
</evidence>
<organism evidence="4 5">
    <name type="scientific">Shimia thalassica</name>
    <dbReference type="NCBI Taxonomy" id="1715693"/>
    <lineage>
        <taxon>Bacteria</taxon>
        <taxon>Pseudomonadati</taxon>
        <taxon>Pseudomonadota</taxon>
        <taxon>Alphaproteobacteria</taxon>
        <taxon>Rhodobacterales</taxon>
        <taxon>Roseobacteraceae</taxon>
    </lineage>
</organism>
<evidence type="ECO:0000256" key="2">
    <source>
        <dbReference type="ARBA" id="ARBA00022525"/>
    </source>
</evidence>
<dbReference type="InterPro" id="IPR050557">
    <property type="entry name" value="RTX_toxin/Mannuronan_C5-epim"/>
</dbReference>
<dbReference type="InterPro" id="IPR011049">
    <property type="entry name" value="Serralysin-like_metalloprot_C"/>
</dbReference>
<accession>A0A0P1I3A4</accession>
<evidence type="ECO:0000313" key="4">
    <source>
        <dbReference type="EMBL" id="CUJ87958.1"/>
    </source>
</evidence>
<comment type="subcellular location">
    <subcellularLocation>
        <location evidence="1">Secreted</location>
    </subcellularLocation>
</comment>
<reference evidence="5" key="1">
    <citation type="submission" date="2015-09" db="EMBL/GenBank/DDBJ databases">
        <authorList>
            <person name="Rodrigo-Torres Lidia"/>
            <person name="Arahal R.David."/>
        </authorList>
    </citation>
    <scope>NUCLEOTIDE SEQUENCE [LARGE SCALE GENOMIC DNA]</scope>
    <source>
        <strain evidence="5">CECT 7735</strain>
    </source>
</reference>
<proteinExistence type="predicted"/>
<dbReference type="InterPro" id="IPR018511">
    <property type="entry name" value="Hemolysin-typ_Ca-bd_CS"/>
</dbReference>
<dbReference type="PANTHER" id="PTHR38340:SF1">
    <property type="entry name" value="S-LAYER PROTEIN"/>
    <property type="match status" value="1"/>
</dbReference>
<dbReference type="Gene3D" id="2.160.20.160">
    <property type="match status" value="2"/>
</dbReference>
<dbReference type="InterPro" id="IPR001343">
    <property type="entry name" value="Hemolysn_Ca-bd"/>
</dbReference>
<sequence>MADYFVTNVYTDDDDNTIHGGGSNDRLTYSYTIPNTGVTTGYFSGGLPGGYSGLFDGSGSNNAWYSGMEHLTFLTSVAGNDNIRSGDGNDSLMSGAGNDTLSSGGGHDTIDGGSGVDYWNADRSADATVSIDLNGVSTLTGGGSVRNMEGFHLTTGSGNDNVTGFINSTLHDWVSTGDGNDLITMWSGGTDEIHGGLGNDRLVLTNALGPVSTSYWSGDLTQGYSGLFDGPGGANTWFYGIENFTYTDEAGGADVIRTGDGNDSISTALGNDTINSGGGVDTLDGGEGTDYWQADLSGHALVNVNLNEPSTLEGGGSVQNMEGFHLTTGAGNDSITGHVDSVLTDRVYSGAGDDLITMWVGNTDEIHGGAGEDRLVVINDSGAINTSYWTVDTGNGGYNGLFDGPGGDNMWFYGIDHFTYTDLAGENDRVRTGYGNDSVLAGDGNDTLNSAGGDDTLDGGAGTDYWIADLSGHAMVDVDLNEVSDFEGNGTVRNMEGFNLTTGDGDDRITGHREGALNDRVAGGEGDDLITMWTGGDNQIYGGPGDDRLVVTNEVGATTTSYWALDADHGGYNGLLDGPAGNNTWFYGINHFTYTGTIDENDNIRTGDGNDSVTTAGGNDIIHSGGGHDTVDGGAGTDYWHADRSADDVVDVDLNVVSDLTGGGSVRNMEGFNITAGAGNDSITGFEANSSNDFVYGGDGDDLIRMWMGGTDEIRGQGGSDRLVLTNAQGATNTSYWSGNATDGYSGLFDGPGAANTWFYGIEHFTYTDEAGENDNLRTGAGDDSIASAGGNDTVNSNAGDDTVDGGAGTDFWLADRSADALVDVNLNETSMLTGGGSVQNMEGFNITTGSGNDSVTGHTDSAFGDYVNTGSGDDLITMWMGNTDEIHGGAGSDQLVLTNAQGAISTSYWSGNATDGYSGLYDGPGGHNTWFYGIESFVYVDDAGGSDTIRTGDGDDSIAAGAGNDTILSGAGDDTVDGGAGTDRMVCSIASTAISSVSMDGSHFYINTSAGRDTVSRNVEFFDFTDMSLTNAELLAYAGQAPTGEVVVTGTPEQGQTLIADSSTLDDADGLGPLSYQWLRDGADITGATGDSYGLGQEDVGTAISVRVSFVDGAGTPETVTSSATAYIANVNDPVEGAPVITGDATQGETLSVDTSGLSDPDGLGPLSYQWLRDGADITGATGDSYGLGQEDVGTALSVRVSYVDGSGTPETVTSIATTDIANVNDPVEGAPVITGDATQGETLSVDTSGLSDLDGLGAFSYQWLRDGADITGATGDSYGLGQEDVGTAISVRVSYVDGSGTPETVTSIATTDIANVNDPVEGAPVITGDATQGETLSVDTSGLSDPDGLGAFSYQWLRDGADTTGATSDSYILGAEDADAAISVRVAYTDGQGTAEAVTSAATDPVMGSGLHLIGTLGADRLDGGVGDDTLEGLAGPDRLNGQDGDDSIFGGDGVDTLIGGEGDDMIVGGDTDADLRDVVYGGGGHDSIDGGYGNDELRGDAGNDTIAGGFGADTVIGGTGNDTLTGSAFADQIFGSAGDDFVNGGFGHDLLNGGAGGDRFFHIGIFDHGSDWIQDYNAADGDVLHFGNASASISQFQVNTTHTATAAGERSGDDDVEEAFVIYRPTGQIMWALVDGGGQSSINLQIGGDVFDLMA</sequence>
<dbReference type="Gene3D" id="2.60.40.2700">
    <property type="match status" value="4"/>
</dbReference>
<dbReference type="Gene3D" id="2.150.10.10">
    <property type="entry name" value="Serralysin-like metalloprotease, C-terminal"/>
    <property type="match status" value="5"/>
</dbReference>
<feature type="region of interest" description="Disordered" evidence="3">
    <location>
        <begin position="773"/>
        <end position="800"/>
    </location>
</feature>
<dbReference type="EMBL" id="CYTW01000001">
    <property type="protein sequence ID" value="CUJ87958.1"/>
    <property type="molecule type" value="Genomic_DNA"/>
</dbReference>
<dbReference type="PANTHER" id="PTHR38340">
    <property type="entry name" value="S-LAYER PROTEIN"/>
    <property type="match status" value="1"/>
</dbReference>
<evidence type="ECO:0000313" key="5">
    <source>
        <dbReference type="Proteomes" id="UP000051870"/>
    </source>
</evidence>
<dbReference type="SUPFAM" id="SSF51120">
    <property type="entry name" value="beta-Roll"/>
    <property type="match status" value="9"/>
</dbReference>
<gene>
    <name evidence="4" type="primary">hlyA_4</name>
    <name evidence="4" type="ORF">PH7735_00844</name>
</gene>
<keyword evidence="5" id="KW-1185">Reference proteome</keyword>
<name>A0A0P1I3A4_9RHOB</name>
<feature type="region of interest" description="Disordered" evidence="3">
    <location>
        <begin position="85"/>
        <end position="107"/>
    </location>
</feature>
<dbReference type="Pfam" id="PF00353">
    <property type="entry name" value="HemolysinCabind"/>
    <property type="match status" value="15"/>
</dbReference>
<dbReference type="GO" id="GO:0005576">
    <property type="term" value="C:extracellular region"/>
    <property type="evidence" value="ECO:0007669"/>
    <property type="project" value="UniProtKB-SubCell"/>
</dbReference>
<feature type="compositionally biased region" description="Low complexity" evidence="3">
    <location>
        <begin position="780"/>
        <end position="791"/>
    </location>
</feature>
<dbReference type="STRING" id="1715693.PH7735_00844"/>
<dbReference type="RefSeq" id="WP_058310031.1">
    <property type="nucleotide sequence ID" value="NZ_CYTW01000001.1"/>
</dbReference>
<dbReference type="GO" id="GO:0005509">
    <property type="term" value="F:calcium ion binding"/>
    <property type="evidence" value="ECO:0007669"/>
    <property type="project" value="InterPro"/>
</dbReference>
<dbReference type="GeneID" id="83883086"/>
<protein>
    <submittedName>
        <fullName evidence="4">Hemolysin, chromosomal</fullName>
    </submittedName>
</protein>